<feature type="transmembrane region" description="Helical" evidence="1">
    <location>
        <begin position="107"/>
        <end position="127"/>
    </location>
</feature>
<gene>
    <name evidence="2" type="ORF">DET59_10812</name>
</gene>
<dbReference type="GO" id="GO:0016020">
    <property type="term" value="C:membrane"/>
    <property type="evidence" value="ECO:0007669"/>
    <property type="project" value="InterPro"/>
</dbReference>
<protein>
    <submittedName>
        <fullName evidence="2">CCS family citrate carrier protein</fullName>
    </submittedName>
</protein>
<proteinExistence type="predicted"/>
<comment type="caution">
    <text evidence="2">The sequence shown here is derived from an EMBL/GenBank/DDBJ whole genome shotgun (WGS) entry which is preliminary data.</text>
</comment>
<reference evidence="2 3" key="1">
    <citation type="submission" date="2018-06" db="EMBL/GenBank/DDBJ databases">
        <title>Freshwater and sediment microbial communities from various areas in North America, analyzing microbe dynamics in response to fracking.</title>
        <authorList>
            <person name="Lamendella R."/>
        </authorList>
    </citation>
    <scope>NUCLEOTIDE SEQUENCE [LARGE SCALE GENOMIC DNA]</scope>
    <source>
        <strain evidence="2 3">97B</strain>
    </source>
</reference>
<sequence length="463" mass="49024">MLERPALETVSDYYFQNDKGDEKMGQAASTLSYKKEKTNENVTLTKDRSLQIFNMPILWFLVFTGITLASLYTGNLPGGMIGSLLVMMILGELFGWIGDRTPIVKTFLGGGAIIAIFGSAFMVYAGLLPEATVTSMTDFMKSGGFLNFYIAALITGSILGMNSKVLVKVGLRYFLPIFGAVAGAVIVAGIFGSLVGFTLQEAILVITMPIMGGGMGAGAVPMSQIYSEMMGNDPSYYISMLVPALALGNVFAIILASVLDIIGKKVPSLSGNGQLMKGFTYEKTKQKYNIEKMGVGLLAALTFFTVGTLLGSVLPLHPYAIMIILVAAAKISNMIPQNVVEGASQWYQFVASNWTFALLFGIGVAYTDLDTVLAALTLQYILTVFGVVLGAIIGAAILGKVVGFYPIEAAITAGLCMANMGGTGDVAVLSASKRMELMPFAQISSRLGGALILLLAGLIIPLL</sequence>
<feature type="transmembrane region" description="Helical" evidence="1">
    <location>
        <begin position="139"/>
        <end position="161"/>
    </location>
</feature>
<name>A0A366EMD0_9BACI</name>
<dbReference type="AlphaFoldDB" id="A0A366EMD0"/>
<evidence type="ECO:0000256" key="1">
    <source>
        <dbReference type="SAM" id="Phobius"/>
    </source>
</evidence>
<feature type="transmembrane region" description="Helical" evidence="1">
    <location>
        <begin position="52"/>
        <end position="72"/>
    </location>
</feature>
<feature type="transmembrane region" description="Helical" evidence="1">
    <location>
        <begin position="293"/>
        <end position="310"/>
    </location>
</feature>
<feature type="transmembrane region" description="Helical" evidence="1">
    <location>
        <begin position="173"/>
        <end position="199"/>
    </location>
</feature>
<feature type="transmembrane region" description="Helical" evidence="1">
    <location>
        <begin position="347"/>
        <end position="366"/>
    </location>
</feature>
<feature type="transmembrane region" description="Helical" evidence="1">
    <location>
        <begin position="443"/>
        <end position="462"/>
    </location>
</feature>
<dbReference type="PIRSF" id="PIRSF005348">
    <property type="entry name" value="YxkH"/>
    <property type="match status" value="1"/>
</dbReference>
<keyword evidence="1" id="KW-0472">Membrane</keyword>
<dbReference type="Proteomes" id="UP000252118">
    <property type="component" value="Unassembled WGS sequence"/>
</dbReference>
<dbReference type="InterPro" id="IPR004679">
    <property type="entry name" value="2-OHcarboxylate_transport"/>
</dbReference>
<organism evidence="2 3">
    <name type="scientific">Rossellomorea aquimaris</name>
    <dbReference type="NCBI Taxonomy" id="189382"/>
    <lineage>
        <taxon>Bacteria</taxon>
        <taxon>Bacillati</taxon>
        <taxon>Bacillota</taxon>
        <taxon>Bacilli</taxon>
        <taxon>Bacillales</taxon>
        <taxon>Bacillaceae</taxon>
        <taxon>Rossellomorea</taxon>
    </lineage>
</organism>
<dbReference type="EMBL" id="QNRJ01000008">
    <property type="protein sequence ID" value="RBP03592.1"/>
    <property type="molecule type" value="Genomic_DNA"/>
</dbReference>
<evidence type="ECO:0000313" key="2">
    <source>
        <dbReference type="EMBL" id="RBP03592.1"/>
    </source>
</evidence>
<evidence type="ECO:0000313" key="3">
    <source>
        <dbReference type="Proteomes" id="UP000252118"/>
    </source>
</evidence>
<keyword evidence="1" id="KW-0812">Transmembrane</keyword>
<feature type="transmembrane region" description="Helical" evidence="1">
    <location>
        <begin position="236"/>
        <end position="259"/>
    </location>
</feature>
<keyword evidence="1" id="KW-1133">Transmembrane helix</keyword>
<dbReference type="PANTHER" id="PTHR40033">
    <property type="entry name" value="NA(+)-MALATE SYMPORTER"/>
    <property type="match status" value="1"/>
</dbReference>
<dbReference type="Pfam" id="PF03390">
    <property type="entry name" value="2HCT"/>
    <property type="match status" value="1"/>
</dbReference>
<feature type="transmembrane region" description="Helical" evidence="1">
    <location>
        <begin position="378"/>
        <end position="398"/>
    </location>
</feature>
<accession>A0A366EMD0</accession>
<dbReference type="PANTHER" id="PTHR40033:SF1">
    <property type="entry name" value="CITRATE-SODIUM SYMPORTER"/>
    <property type="match status" value="1"/>
</dbReference>
<feature type="transmembrane region" description="Helical" evidence="1">
    <location>
        <begin position="78"/>
        <end position="95"/>
    </location>
</feature>
<dbReference type="GO" id="GO:0008514">
    <property type="term" value="F:organic anion transmembrane transporter activity"/>
    <property type="evidence" value="ECO:0007669"/>
    <property type="project" value="InterPro"/>
</dbReference>